<keyword evidence="3" id="KW-1185">Reference proteome</keyword>
<dbReference type="STRING" id="211586.SO_0955"/>
<name>Q8EI89_SHEON</name>
<evidence type="ECO:0000256" key="1">
    <source>
        <dbReference type="SAM" id="Phobius"/>
    </source>
</evidence>
<dbReference type="OrthoDB" id="6402556at2"/>
<dbReference type="EMBL" id="AE014299">
    <property type="protein sequence ID" value="AAN54029.1"/>
    <property type="molecule type" value="Genomic_DNA"/>
</dbReference>
<keyword evidence="1" id="KW-0812">Transmembrane</keyword>
<dbReference type="HOGENOM" id="CLU_2920210_0_0_6"/>
<dbReference type="Proteomes" id="UP000008186">
    <property type="component" value="Chromosome"/>
</dbReference>
<protein>
    <submittedName>
        <fullName evidence="2">Uncharacterized protein</fullName>
    </submittedName>
</protein>
<evidence type="ECO:0000313" key="3">
    <source>
        <dbReference type="Proteomes" id="UP000008186"/>
    </source>
</evidence>
<gene>
    <name evidence="2" type="ordered locus">SO_0955</name>
</gene>
<evidence type="ECO:0000313" key="2">
    <source>
        <dbReference type="EMBL" id="AAN54029.1"/>
    </source>
</evidence>
<dbReference type="PaxDb" id="211586-SO_0955"/>
<organism evidence="2 3">
    <name type="scientific">Shewanella oneidensis (strain ATCC 700550 / JCM 31522 / CIP 106686 / LMG 19005 / NCIMB 14063 / MR-1)</name>
    <dbReference type="NCBI Taxonomy" id="211586"/>
    <lineage>
        <taxon>Bacteria</taxon>
        <taxon>Pseudomonadati</taxon>
        <taxon>Pseudomonadota</taxon>
        <taxon>Gammaproteobacteria</taxon>
        <taxon>Alteromonadales</taxon>
        <taxon>Shewanellaceae</taxon>
        <taxon>Shewanella</taxon>
    </lineage>
</organism>
<accession>Q8EI89</accession>
<keyword evidence="1" id="KW-1133">Transmembrane helix</keyword>
<dbReference type="BioCyc" id="SONE211586:G1GMP-892-MONOMER"/>
<reference evidence="2 3" key="4">
    <citation type="journal article" date="2011" name="BMC Genomics">
        <title>Genome-wide protein localization prediction strategies for gram negative bacteria.</title>
        <authorList>
            <person name="Romine M.F."/>
        </authorList>
    </citation>
    <scope>NUCLEOTIDE SEQUENCE [LARGE SCALE GENOMIC DNA]</scope>
    <source>
        <strain evidence="3">ATCC 700550 / JCM 31522 / CIP 106686 / LMG 19005 / NCIMB 14063 / MR-1</strain>
    </source>
</reference>
<feature type="transmembrane region" description="Helical" evidence="1">
    <location>
        <begin position="7"/>
        <end position="23"/>
    </location>
</feature>
<proteinExistence type="predicted"/>
<feature type="transmembrane region" description="Helical" evidence="1">
    <location>
        <begin position="29"/>
        <end position="51"/>
    </location>
</feature>
<keyword evidence="1" id="KW-0472">Membrane</keyword>
<dbReference type="KEGG" id="son:SO_0955"/>
<reference evidence="2 3" key="1">
    <citation type="journal article" date="2002" name="Nat. Biotechnol.">
        <title>Genome sequence of the dissimilatory metal ion-reducing bacterium Shewanella oneidensis.</title>
        <authorList>
            <person name="Heidelberg J.F."/>
            <person name="Paulsen I.T."/>
            <person name="Nelson K.E."/>
            <person name="Gaidos E.J."/>
            <person name="Nelson W.C."/>
            <person name="Read T.D."/>
            <person name="Eisen J.A."/>
            <person name="Seshadri R."/>
            <person name="Ward N."/>
            <person name="Methe B."/>
            <person name="Clayton R.A."/>
            <person name="Meyer T."/>
            <person name="Tsapin A."/>
            <person name="Scott J."/>
            <person name="Beanan M."/>
            <person name="Brinkac L."/>
            <person name="Daugherty S."/>
            <person name="DeBoy R.T."/>
            <person name="Dodson R.J."/>
            <person name="Durkin A.S."/>
            <person name="Haft D.H."/>
            <person name="Kolonay J.F."/>
            <person name="Madupu R."/>
            <person name="Peterson J.D."/>
            <person name="Umayam L.A."/>
            <person name="White O."/>
            <person name="Wolf A.M."/>
            <person name="Vamathevan J."/>
            <person name="Weidman J."/>
            <person name="Impraim M."/>
            <person name="Lee K."/>
            <person name="Berry K."/>
            <person name="Lee C."/>
            <person name="Mueller J."/>
            <person name="Khouri H."/>
            <person name="Gill J."/>
            <person name="Utterback T.R."/>
            <person name="McDonald L.A."/>
            <person name="Feldblyum T.V."/>
            <person name="Smith H.O."/>
            <person name="Venter J.C."/>
            <person name="Nealson K.H."/>
            <person name="Fraser C.M."/>
        </authorList>
    </citation>
    <scope>NUCLEOTIDE SEQUENCE [LARGE SCALE GENOMIC DNA]</scope>
    <source>
        <strain evidence="3">ATCC 700550 / JCM 31522 / CIP 106686 / LMG 19005 / NCIMB 14063 / MR-1</strain>
    </source>
</reference>
<reference evidence="2 3" key="2">
    <citation type="journal article" date="2005" name="Proteomics">
        <title>Global detection and characterization of hypothetical proteins in Shewanella oneidensis MR-1 using LC-MS based proteomics.</title>
        <authorList>
            <person name="Elias D.A."/>
            <person name="Monroe M.E."/>
            <person name="Marshall M.J."/>
            <person name="Romine M.F."/>
            <person name="Belieav A.S."/>
            <person name="Fredrickson J.K."/>
            <person name="Anderson G.A."/>
            <person name="Smith R.D."/>
            <person name="Lipton M.S."/>
        </authorList>
    </citation>
    <scope>NUCLEOTIDE SEQUENCE [LARGE SCALE GENOMIC DNA]</scope>
    <source>
        <strain evidence="3">ATCC 700550 / JCM 31522 / CIP 106686 / LMG 19005 / NCIMB 14063 / MR-1</strain>
    </source>
</reference>
<reference evidence="2 3" key="3">
    <citation type="journal article" date="2008" name="Appl. Environ. Microbiol.">
        <title>Identification of mobile elements and pseudogenes in the Shewanella oneidensis MR-1 genome.</title>
        <authorList>
            <person name="Romine M.F."/>
            <person name="Carlson T.S."/>
            <person name="Norbeck A.D."/>
            <person name="McCue L.A."/>
            <person name="Lipton M.S."/>
        </authorList>
    </citation>
    <scope>NUCLEOTIDE SEQUENCE [LARGE SCALE GENOMIC DNA]</scope>
    <source>
        <strain evidence="3">ATCC 700550 / JCM 31522 / CIP 106686 / LMG 19005 / NCIMB 14063 / MR-1</strain>
    </source>
</reference>
<sequence>MTQLHYVYFASFMVSSAFLNGLLEGQVPWVRVLCLILLFSTFVFASLYHSLKRSIKSKDSK</sequence>
<dbReference type="AlphaFoldDB" id="Q8EI89"/>